<reference evidence="4 5" key="1">
    <citation type="submission" date="2024-02" db="EMBL/GenBank/DDBJ databases">
        <title>Lysobacter Genome Sequencing and Mining.</title>
        <authorList>
            <person name="Bierman J."/>
            <person name="Walker M.C."/>
        </authorList>
    </citation>
    <scope>NUCLEOTIDE SEQUENCE [LARGE SCALE GENOMIC DNA]</scope>
    <source>
        <strain evidence="4 5">PB6250</strain>
    </source>
</reference>
<dbReference type="Proteomes" id="UP001387215">
    <property type="component" value="Unassembled WGS sequence"/>
</dbReference>
<evidence type="ECO:0000259" key="3">
    <source>
        <dbReference type="PROSITE" id="PS51688"/>
    </source>
</evidence>
<keyword evidence="5" id="KW-1185">Reference proteome</keyword>
<evidence type="ECO:0000256" key="1">
    <source>
        <dbReference type="SAM" id="Coils"/>
    </source>
</evidence>
<evidence type="ECO:0000313" key="5">
    <source>
        <dbReference type="Proteomes" id="UP001387215"/>
    </source>
</evidence>
<organism evidence="4 5">
    <name type="scientific">Lysobacter firmicutimachus</name>
    <dbReference type="NCBI Taxonomy" id="1792846"/>
    <lineage>
        <taxon>Bacteria</taxon>
        <taxon>Pseudomonadati</taxon>
        <taxon>Pseudomonadota</taxon>
        <taxon>Gammaproteobacteria</taxon>
        <taxon>Lysobacterales</taxon>
        <taxon>Lysobacteraceae</taxon>
        <taxon>Lysobacter</taxon>
    </lineage>
</organism>
<dbReference type="RefSeq" id="WP_336131477.1">
    <property type="nucleotide sequence ID" value="NZ_JBANDL010000002.1"/>
</dbReference>
<protein>
    <recommendedName>
        <fullName evidence="3">Peptidase S74 domain-containing protein</fullName>
    </recommendedName>
</protein>
<evidence type="ECO:0000256" key="2">
    <source>
        <dbReference type="SAM" id="MobiDB-lite"/>
    </source>
</evidence>
<gene>
    <name evidence="4" type="ORF">V2J18_07780</name>
</gene>
<feature type="domain" description="Peptidase S74" evidence="3">
    <location>
        <begin position="476"/>
        <end position="573"/>
    </location>
</feature>
<sequence>MSGLFITVTDAGFRALVNSSNTGTRAVSLTHIGLSAASFAAAPNLTTLPGEFKRLTTFGGAAVAKDTLHLSIRDDGPEAYSIRAFGLYLDDGTLFAVYSHPDVLMNKDAAVSLLLTADVRFQRIDVSQLVFGDTVWLNPPATETVQGVVELADRVEAVAGTDRTRAMTPDGVKAAMDARLGDAAPSPFVKSILNAASALLLRAALGLGNAAVRDEGAGKGLDADKLDGEHGAYYRNFDNLTNVPGEFTAKKHRHAWADLDGVPDTASRNPTFDEVTNKPDDFKPKPHPHSASDITSGVFAPERIPALPIARVSGLETALANKVGVTGGEIWGRLILTRDSPPPDGSAYNTGHLELKTTNTSFPRIGFHRSGADAIAIVYEGGTSLTLWSNTGNRYDLWHGGNFNPNGKANLGTPSPGSIHLTGGAAAYYLRDRDSNRDWALYAHGDRVALFNGGGDVVTITPWGSITANGGFDDGSSYRLKRDLKPLPYGLAEVERIVTRIGRYRDFYNRDDRLRLFVLAEQLRGVLPEAVNDDGLVIDGERYATVQYSQLMPPVIVSVQQLAANARDDRAELAKVRDSLDTLRSEFAAFRERVMSLSEGAR</sequence>
<keyword evidence="1" id="KW-0175">Coiled coil</keyword>
<accession>A0ABU8D0P2</accession>
<dbReference type="EMBL" id="JBANDL010000002">
    <property type="protein sequence ID" value="MEI2454578.1"/>
    <property type="molecule type" value="Genomic_DNA"/>
</dbReference>
<feature type="coiled-coil region" evidence="1">
    <location>
        <begin position="566"/>
        <end position="593"/>
    </location>
</feature>
<evidence type="ECO:0000313" key="4">
    <source>
        <dbReference type="EMBL" id="MEI2454578.1"/>
    </source>
</evidence>
<dbReference type="InterPro" id="IPR030392">
    <property type="entry name" value="S74_ICA"/>
</dbReference>
<feature type="compositionally biased region" description="Basic and acidic residues" evidence="2">
    <location>
        <begin position="275"/>
        <end position="284"/>
    </location>
</feature>
<name>A0ABU8D0P2_9GAMM</name>
<proteinExistence type="predicted"/>
<dbReference type="PROSITE" id="PS51688">
    <property type="entry name" value="ICA"/>
    <property type="match status" value="1"/>
</dbReference>
<feature type="region of interest" description="Disordered" evidence="2">
    <location>
        <begin position="261"/>
        <end position="295"/>
    </location>
</feature>
<comment type="caution">
    <text evidence="4">The sequence shown here is derived from an EMBL/GenBank/DDBJ whole genome shotgun (WGS) entry which is preliminary data.</text>
</comment>